<dbReference type="InParanoid" id="A0A061FUS9"/>
<organism evidence="1 2">
    <name type="scientific">Theobroma cacao</name>
    <name type="common">Cacao</name>
    <name type="synonym">Cocoa</name>
    <dbReference type="NCBI Taxonomy" id="3641"/>
    <lineage>
        <taxon>Eukaryota</taxon>
        <taxon>Viridiplantae</taxon>
        <taxon>Streptophyta</taxon>
        <taxon>Embryophyta</taxon>
        <taxon>Tracheophyta</taxon>
        <taxon>Spermatophyta</taxon>
        <taxon>Magnoliopsida</taxon>
        <taxon>eudicotyledons</taxon>
        <taxon>Gunneridae</taxon>
        <taxon>Pentapetalae</taxon>
        <taxon>rosids</taxon>
        <taxon>malvids</taxon>
        <taxon>Malvales</taxon>
        <taxon>Malvaceae</taxon>
        <taxon>Byttnerioideae</taxon>
        <taxon>Theobroma</taxon>
    </lineage>
</organism>
<dbReference type="AlphaFoldDB" id="A0A061FUS9"/>
<accession>A0A061FUS9</accession>
<dbReference type="EMBL" id="CM001881">
    <property type="protein sequence ID" value="EOY21011.1"/>
    <property type="molecule type" value="Genomic_DNA"/>
</dbReference>
<sequence length="75" mass="8260">MVMNDVALCMKSVNEEVGSAWKIRLLRKVVLGIAYVAKDGRGSFGGYFIMDDDDDDDGVEMDPTTTICRSRDGPI</sequence>
<protein>
    <submittedName>
        <fullName evidence="1">Uncharacterized protein</fullName>
    </submittedName>
</protein>
<dbReference type="Proteomes" id="UP000026915">
    <property type="component" value="Chromosome 3"/>
</dbReference>
<keyword evidence="2" id="KW-1185">Reference proteome</keyword>
<dbReference type="HOGENOM" id="CLU_2676059_0_0_1"/>
<name>A0A061FUS9_THECC</name>
<proteinExistence type="predicted"/>
<gene>
    <name evidence="1" type="ORF">TCM_012327</name>
</gene>
<evidence type="ECO:0000313" key="2">
    <source>
        <dbReference type="Proteomes" id="UP000026915"/>
    </source>
</evidence>
<evidence type="ECO:0000313" key="1">
    <source>
        <dbReference type="EMBL" id="EOY21011.1"/>
    </source>
</evidence>
<reference evidence="1 2" key="1">
    <citation type="journal article" date="2013" name="Genome Biol.">
        <title>The genome sequence of the most widely cultivated cacao type and its use to identify candidate genes regulating pod color.</title>
        <authorList>
            <person name="Motamayor J.C."/>
            <person name="Mockaitis K."/>
            <person name="Schmutz J."/>
            <person name="Haiminen N."/>
            <person name="Iii D.L."/>
            <person name="Cornejo O."/>
            <person name="Findley S.D."/>
            <person name="Zheng P."/>
            <person name="Utro F."/>
            <person name="Royaert S."/>
            <person name="Saski C."/>
            <person name="Jenkins J."/>
            <person name="Podicheti R."/>
            <person name="Zhao M."/>
            <person name="Scheffler B.E."/>
            <person name="Stack J.C."/>
            <person name="Feltus F.A."/>
            <person name="Mustiga G.M."/>
            <person name="Amores F."/>
            <person name="Phillips W."/>
            <person name="Marelli J.P."/>
            <person name="May G.D."/>
            <person name="Shapiro H."/>
            <person name="Ma J."/>
            <person name="Bustamante C.D."/>
            <person name="Schnell R.J."/>
            <person name="Main D."/>
            <person name="Gilbert D."/>
            <person name="Parida L."/>
            <person name="Kuhn D.N."/>
        </authorList>
    </citation>
    <scope>NUCLEOTIDE SEQUENCE [LARGE SCALE GENOMIC DNA]</scope>
    <source>
        <strain evidence="2">cv. Matina 1-6</strain>
    </source>
</reference>
<dbReference type="Gramene" id="EOY21011">
    <property type="protein sequence ID" value="EOY21011"/>
    <property type="gene ID" value="TCM_012327"/>
</dbReference>